<dbReference type="InterPro" id="IPR002126">
    <property type="entry name" value="Cadherin-like_dom"/>
</dbReference>
<dbReference type="GeneTree" id="ENSGT00940000165759"/>
<evidence type="ECO:0000256" key="8">
    <source>
        <dbReference type="ARBA" id="ARBA00022889"/>
    </source>
</evidence>
<keyword evidence="3" id="KW-1003">Cell membrane</keyword>
<keyword evidence="5 14" id="KW-0732">Signal</keyword>
<dbReference type="Gene3D" id="2.60.40.60">
    <property type="entry name" value="Cadherins"/>
    <property type="match status" value="6"/>
</dbReference>
<dbReference type="Pfam" id="PF00028">
    <property type="entry name" value="Cadherin"/>
    <property type="match status" value="5"/>
</dbReference>
<dbReference type="SMART" id="SM00112">
    <property type="entry name" value="CA"/>
    <property type="match status" value="5"/>
</dbReference>
<dbReference type="PRINTS" id="PR00205">
    <property type="entry name" value="CADHERIN"/>
</dbReference>
<dbReference type="FunFam" id="2.60.40.60:FF:000129">
    <property type="entry name" value="protocadherin alpha-C2 isoform X1"/>
    <property type="match status" value="1"/>
</dbReference>
<evidence type="ECO:0000256" key="3">
    <source>
        <dbReference type="ARBA" id="ARBA00022475"/>
    </source>
</evidence>
<dbReference type="InterPro" id="IPR013164">
    <property type="entry name" value="Cadherin_N"/>
</dbReference>
<dbReference type="GO" id="GO:0005886">
    <property type="term" value="C:plasma membrane"/>
    <property type="evidence" value="ECO:0007669"/>
    <property type="project" value="UniProtKB-SubCell"/>
</dbReference>
<dbReference type="Proteomes" id="UP000694402">
    <property type="component" value="Unassembled WGS sequence"/>
</dbReference>
<evidence type="ECO:0000256" key="14">
    <source>
        <dbReference type="SAM" id="SignalP"/>
    </source>
</evidence>
<feature type="domain" description="Cadherin" evidence="15">
    <location>
        <begin position="70"/>
        <end position="126"/>
    </location>
</feature>
<comment type="function">
    <text evidence="1">Potential calcium-dependent cell-adhesion protein. May be involved in the establishment and maintenance of specific neuronal connections in the brain.</text>
</comment>
<evidence type="ECO:0000256" key="9">
    <source>
        <dbReference type="ARBA" id="ARBA00022989"/>
    </source>
</evidence>
<keyword evidence="8" id="KW-0130">Cell adhesion</keyword>
<dbReference type="FunFam" id="2.60.40.60:FF:000001">
    <property type="entry name" value="Protocadherin alpha 2"/>
    <property type="match status" value="1"/>
</dbReference>
<dbReference type="InterPro" id="IPR020894">
    <property type="entry name" value="Cadherin_CS"/>
</dbReference>
<reference evidence="16" key="2">
    <citation type="submission" date="2025-09" db="UniProtKB">
        <authorList>
            <consortium name="Ensembl"/>
        </authorList>
    </citation>
    <scope>IDENTIFICATION</scope>
</reference>
<organism evidence="16 17">
    <name type="scientific">Oncorhynchus tshawytscha</name>
    <name type="common">Chinook salmon</name>
    <name type="synonym">Salmo tshawytscha</name>
    <dbReference type="NCBI Taxonomy" id="74940"/>
    <lineage>
        <taxon>Eukaryota</taxon>
        <taxon>Metazoa</taxon>
        <taxon>Chordata</taxon>
        <taxon>Craniata</taxon>
        <taxon>Vertebrata</taxon>
        <taxon>Euteleostomi</taxon>
        <taxon>Actinopterygii</taxon>
        <taxon>Neopterygii</taxon>
        <taxon>Teleostei</taxon>
        <taxon>Protacanthopterygii</taxon>
        <taxon>Salmoniformes</taxon>
        <taxon>Salmonidae</taxon>
        <taxon>Salmoninae</taxon>
        <taxon>Oncorhynchus</taxon>
    </lineage>
</organism>
<evidence type="ECO:0000259" key="15">
    <source>
        <dbReference type="PROSITE" id="PS50268"/>
    </source>
</evidence>
<feature type="transmembrane region" description="Helical" evidence="13">
    <location>
        <begin position="678"/>
        <end position="703"/>
    </location>
</feature>
<dbReference type="GO" id="GO:0009653">
    <property type="term" value="P:anatomical structure morphogenesis"/>
    <property type="evidence" value="ECO:0007669"/>
    <property type="project" value="UniProtKB-ARBA"/>
</dbReference>
<dbReference type="PROSITE" id="PS00232">
    <property type="entry name" value="CADHERIN_1"/>
    <property type="match status" value="2"/>
</dbReference>
<keyword evidence="7 12" id="KW-0106">Calcium</keyword>
<keyword evidence="10 13" id="KW-0472">Membrane</keyword>
<comment type="subcellular location">
    <subcellularLocation>
        <location evidence="2">Cell membrane</location>
        <topology evidence="2">Single-pass type I membrane protein</topology>
    </subcellularLocation>
</comment>
<dbReference type="Ensembl" id="ENSOTST00005051012.2">
    <property type="protein sequence ID" value="ENSOTSP00005046938.2"/>
    <property type="gene ID" value="ENSOTSG00005057886.1"/>
</dbReference>
<dbReference type="FunFam" id="2.60.40.60:FF:000018">
    <property type="entry name" value="Protocadherin gamma c3"/>
    <property type="match status" value="1"/>
</dbReference>
<feature type="domain" description="Cadherin" evidence="15">
    <location>
        <begin position="444"/>
        <end position="553"/>
    </location>
</feature>
<sequence length="819" mass="90492">KSSPLPCHLLIFLLYLNHIVSGQIRYSIPEEMKTGSLIGNVAHDLGLDLKRLRAGRARIVTGESIQYTELKTDKGILVVSERIDREQLCGDVTPCSFSFEMILETPIELHRVVVEILDVNDHAPTFQNSDVKFEISESATIGARFILESAEDPDVGVNDLQKYVLTPNDNFVLKQLANPDGSKYAEMILLKPLDREEHPRLSLKLIAVDGGNPQRSGTVNIEITVLDVNDNAPVFNQSVYRATVMENAPKGTYITTVNASDADSGSNGQITYSFSKLKGIDIFTIDMSTGSISVSGQIDYEKDKKYEVRVEAKDQGGLTDSSKVVIEVLDINDNAPVINVMSFSSPVSEDAPPGTTVAVINVKDADSERNGQITCSIDDNLPFKIKSSLSSYYTLISDIGFDRETTPEYNITITATDSGSPPLSSARTLHLRISDVNDNAPLFDKGTYSAYVTENNSPGMSIFTVSARDSDWNQNARISYLLEDTQISGTPVSSYISINSETGVLHAVRSFDYEQIKQLTLVVKAQDGGSPPLSSNVSVNFFIQDQNDNAPQVLYPVQTSSSLVTEMVPRSADVGYIVTKVVAVDVDSGQNAWLSYKLQKATDRALFEVGLQNGEIRTIRQVNDKDAVKQRLTVVVEDNGQPARSATVNVNVAVADSFPEVLSEFTDFTHDKEYNDNLTFYLVLALAVVSFLFITCLVVIISVKIYRWRQSRILYHSNLPVIPYYPPRYADTLGTGTLQHVYNYEVCRTTDSRKSDCQFARPCSQNVLIMDPSSTGTMQRMQSLFVTLLRIHLVSAPPFADSYFIQRLPRSHALCSSLP</sequence>
<evidence type="ECO:0000256" key="11">
    <source>
        <dbReference type="ARBA" id="ARBA00023180"/>
    </source>
</evidence>
<keyword evidence="6" id="KW-0677">Repeat</keyword>
<feature type="domain" description="Cadherin" evidence="15">
    <location>
        <begin position="560"/>
        <end position="665"/>
    </location>
</feature>
<evidence type="ECO:0000256" key="5">
    <source>
        <dbReference type="ARBA" id="ARBA00022729"/>
    </source>
</evidence>
<evidence type="ECO:0000256" key="13">
    <source>
        <dbReference type="SAM" id="Phobius"/>
    </source>
</evidence>
<dbReference type="InterPro" id="IPR015919">
    <property type="entry name" value="Cadherin-like_sf"/>
</dbReference>
<evidence type="ECO:0000256" key="7">
    <source>
        <dbReference type="ARBA" id="ARBA00022837"/>
    </source>
</evidence>
<feature type="domain" description="Cadherin" evidence="15">
    <location>
        <begin position="127"/>
        <end position="235"/>
    </location>
</feature>
<dbReference type="AlphaFoldDB" id="A0A8C8G8W4"/>
<dbReference type="Pfam" id="PF16492">
    <property type="entry name" value="Cadherin_C_2"/>
    <property type="match status" value="1"/>
</dbReference>
<name>A0A8C8G8W4_ONCTS</name>
<keyword evidence="4 13" id="KW-0812">Transmembrane</keyword>
<keyword evidence="9 13" id="KW-1133">Transmembrane helix</keyword>
<dbReference type="Pfam" id="PF08266">
    <property type="entry name" value="Cadherin_2"/>
    <property type="match status" value="1"/>
</dbReference>
<evidence type="ECO:0000256" key="12">
    <source>
        <dbReference type="PROSITE-ProRule" id="PRU00043"/>
    </source>
</evidence>
<evidence type="ECO:0000313" key="17">
    <source>
        <dbReference type="Proteomes" id="UP000694402"/>
    </source>
</evidence>
<reference evidence="16" key="1">
    <citation type="submission" date="2025-08" db="UniProtKB">
        <authorList>
            <consortium name="Ensembl"/>
        </authorList>
    </citation>
    <scope>IDENTIFICATION</scope>
</reference>
<dbReference type="FunFam" id="2.60.40.60:FF:000002">
    <property type="entry name" value="Protocadherin alpha 2"/>
    <property type="match status" value="1"/>
</dbReference>
<keyword evidence="11" id="KW-0325">Glycoprotein</keyword>
<dbReference type="FunFam" id="2.60.40.60:FF:000006">
    <property type="entry name" value="Protocadherin alpha 2"/>
    <property type="match status" value="1"/>
</dbReference>
<evidence type="ECO:0000256" key="2">
    <source>
        <dbReference type="ARBA" id="ARBA00004251"/>
    </source>
</evidence>
<accession>A0A8C8G8W4</accession>
<dbReference type="GO" id="GO:0005509">
    <property type="term" value="F:calcium ion binding"/>
    <property type="evidence" value="ECO:0007669"/>
    <property type="project" value="UniProtKB-UniRule"/>
</dbReference>
<dbReference type="PROSITE" id="PS50268">
    <property type="entry name" value="CADHERIN_2"/>
    <property type="match status" value="6"/>
</dbReference>
<dbReference type="FunFam" id="2.60.40.60:FF:000004">
    <property type="entry name" value="Protocadherin 1 gamma 2"/>
    <property type="match status" value="1"/>
</dbReference>
<evidence type="ECO:0000256" key="10">
    <source>
        <dbReference type="ARBA" id="ARBA00023136"/>
    </source>
</evidence>
<evidence type="ECO:0000313" key="16">
    <source>
        <dbReference type="Ensembl" id="ENSOTSP00005046938.2"/>
    </source>
</evidence>
<feature type="chain" id="PRO_5044292837" description="Cadherin domain-containing protein" evidence="14">
    <location>
        <begin position="23"/>
        <end position="819"/>
    </location>
</feature>
<protein>
    <recommendedName>
        <fullName evidence="15">Cadherin domain-containing protein</fullName>
    </recommendedName>
</protein>
<feature type="domain" description="Cadherin" evidence="15">
    <location>
        <begin position="236"/>
        <end position="338"/>
    </location>
</feature>
<dbReference type="GO" id="GO:0007156">
    <property type="term" value="P:homophilic cell adhesion via plasma membrane adhesion molecules"/>
    <property type="evidence" value="ECO:0007669"/>
    <property type="project" value="InterPro"/>
</dbReference>
<keyword evidence="17" id="KW-1185">Reference proteome</keyword>
<dbReference type="InterPro" id="IPR050174">
    <property type="entry name" value="Protocadherin/Cadherin-CA"/>
</dbReference>
<dbReference type="InterPro" id="IPR032455">
    <property type="entry name" value="Cadherin_C"/>
</dbReference>
<evidence type="ECO:0000256" key="4">
    <source>
        <dbReference type="ARBA" id="ARBA00022692"/>
    </source>
</evidence>
<feature type="signal peptide" evidence="14">
    <location>
        <begin position="1"/>
        <end position="22"/>
    </location>
</feature>
<evidence type="ECO:0000256" key="1">
    <source>
        <dbReference type="ARBA" id="ARBA00003436"/>
    </source>
</evidence>
<dbReference type="SUPFAM" id="SSF49313">
    <property type="entry name" value="Cadherin-like"/>
    <property type="match status" value="6"/>
</dbReference>
<feature type="domain" description="Cadherin" evidence="15">
    <location>
        <begin position="339"/>
        <end position="443"/>
    </location>
</feature>
<dbReference type="PANTHER" id="PTHR24028">
    <property type="entry name" value="CADHERIN-87A"/>
    <property type="match status" value="1"/>
</dbReference>
<proteinExistence type="predicted"/>
<dbReference type="CDD" id="cd11304">
    <property type="entry name" value="Cadherin_repeat"/>
    <property type="match status" value="6"/>
</dbReference>
<evidence type="ECO:0000256" key="6">
    <source>
        <dbReference type="ARBA" id="ARBA00022737"/>
    </source>
</evidence>
<dbReference type="PANTHER" id="PTHR24028:SF296">
    <property type="entry name" value="PROTOCADHERIN 1 GAMMA 11 PRECURSOR-RELATED"/>
    <property type="match status" value="1"/>
</dbReference>